<evidence type="ECO:0000313" key="1">
    <source>
        <dbReference type="EMBL" id="USI74298.1"/>
    </source>
</evidence>
<dbReference type="Proteomes" id="UP001056937">
    <property type="component" value="Chromosome 1"/>
</dbReference>
<gene>
    <name evidence="1" type="ORF">LHA26_07565</name>
</gene>
<reference evidence="1" key="1">
    <citation type="journal article" date="2022" name="Toxins">
        <title>Genomic Analysis of Sphingopyxis sp. USTB-05 for Biodegrading Cyanobacterial Hepatotoxins.</title>
        <authorList>
            <person name="Liu C."/>
            <person name="Xu Q."/>
            <person name="Zhao Z."/>
            <person name="Zhang H."/>
            <person name="Liu X."/>
            <person name="Yin C."/>
            <person name="Liu Y."/>
            <person name="Yan H."/>
        </authorList>
    </citation>
    <scope>NUCLEOTIDE SEQUENCE</scope>
    <source>
        <strain evidence="1">NBD5</strain>
    </source>
</reference>
<evidence type="ECO:0000313" key="2">
    <source>
        <dbReference type="Proteomes" id="UP001056937"/>
    </source>
</evidence>
<accession>A0ABY4XBS2</accession>
<dbReference type="InterPro" id="IPR045502">
    <property type="entry name" value="DUF6489"/>
</dbReference>
<protein>
    <submittedName>
        <fullName evidence="1">DUF6489 family protein</fullName>
    </submittedName>
</protein>
<dbReference type="RefSeq" id="WP_252168101.1">
    <property type="nucleotide sequence ID" value="NZ_CP084930.1"/>
</dbReference>
<sequence>MKISVDVDCTPEEARRFMGLPDMSSVHEAYLSRMRQAIEQGLTPDTVQAMMQAWAPMGEAGLNLWRGLFEQIGGGGGSK</sequence>
<proteinExistence type="predicted"/>
<organism evidence="1 2">
    <name type="scientific">Sphingomonas morindae</name>
    <dbReference type="NCBI Taxonomy" id="1541170"/>
    <lineage>
        <taxon>Bacteria</taxon>
        <taxon>Pseudomonadati</taxon>
        <taxon>Pseudomonadota</taxon>
        <taxon>Alphaproteobacteria</taxon>
        <taxon>Sphingomonadales</taxon>
        <taxon>Sphingomonadaceae</taxon>
        <taxon>Sphingomonas</taxon>
    </lineage>
</organism>
<dbReference type="Pfam" id="PF20099">
    <property type="entry name" value="DUF6489"/>
    <property type="match status" value="1"/>
</dbReference>
<dbReference type="EMBL" id="CP084930">
    <property type="protein sequence ID" value="USI74298.1"/>
    <property type="molecule type" value="Genomic_DNA"/>
</dbReference>
<name>A0ABY4XBS2_9SPHN</name>
<keyword evidence="2" id="KW-1185">Reference proteome</keyword>